<evidence type="ECO:0000313" key="17">
    <source>
        <dbReference type="EMBL" id="RKP25132.1"/>
    </source>
</evidence>
<dbReference type="FunFam" id="3.40.50.620:FF:000023">
    <property type="entry name" value="Isoleucyl-tRNA synthetase,cytoplasmic"/>
    <property type="match status" value="1"/>
</dbReference>
<dbReference type="PRINTS" id="PR00984">
    <property type="entry name" value="TRNASYNTHILE"/>
</dbReference>
<evidence type="ECO:0000256" key="11">
    <source>
        <dbReference type="ARBA" id="ARBA00048359"/>
    </source>
</evidence>
<reference evidence="18" key="1">
    <citation type="journal article" date="2018" name="Nat. Microbiol.">
        <title>Leveraging single-cell genomics to expand the fungal tree of life.</title>
        <authorList>
            <person name="Ahrendt S.R."/>
            <person name="Quandt C.A."/>
            <person name="Ciobanu D."/>
            <person name="Clum A."/>
            <person name="Salamov A."/>
            <person name="Andreopoulos B."/>
            <person name="Cheng J.F."/>
            <person name="Woyke T."/>
            <person name="Pelin A."/>
            <person name="Henrissat B."/>
            <person name="Reynolds N.K."/>
            <person name="Benny G.L."/>
            <person name="Smith M.E."/>
            <person name="James T.Y."/>
            <person name="Grigoriev I.V."/>
        </authorList>
    </citation>
    <scope>NUCLEOTIDE SEQUENCE [LARGE SCALE GENOMIC DNA]</scope>
    <source>
        <strain evidence="18">Benny S71-1</strain>
    </source>
</reference>
<dbReference type="SUPFAM" id="SSF52374">
    <property type="entry name" value="Nucleotidylyl transferase"/>
    <property type="match status" value="1"/>
</dbReference>
<evidence type="ECO:0000259" key="16">
    <source>
        <dbReference type="Pfam" id="PF08264"/>
    </source>
</evidence>
<dbReference type="PROSITE" id="PS00178">
    <property type="entry name" value="AA_TRNA_LIGASE_I"/>
    <property type="match status" value="1"/>
</dbReference>
<keyword evidence="6 14" id="KW-0547">Nucleotide-binding</keyword>
<dbReference type="AlphaFoldDB" id="A0A4P9YZU7"/>
<dbReference type="FunFam" id="3.90.740.10:FF:000044">
    <property type="entry name" value="Isoleucine--tRNA ligase"/>
    <property type="match status" value="1"/>
</dbReference>
<feature type="domain" description="Aminoacyl-tRNA synthetase class Ia" evidence="15">
    <location>
        <begin position="23"/>
        <end position="644"/>
    </location>
</feature>
<dbReference type="GO" id="GO:0000049">
    <property type="term" value="F:tRNA binding"/>
    <property type="evidence" value="ECO:0007669"/>
    <property type="project" value="InterPro"/>
</dbReference>
<dbReference type="SUPFAM" id="SSF47323">
    <property type="entry name" value="Anticodon-binding domain of a subclass of class I aminoacyl-tRNA synthetases"/>
    <property type="match status" value="1"/>
</dbReference>
<dbReference type="OrthoDB" id="1706657at2759"/>
<keyword evidence="18" id="KW-1185">Reference proteome</keyword>
<dbReference type="InterPro" id="IPR023586">
    <property type="entry name" value="Ile-tRNA-ligase_type2"/>
</dbReference>
<dbReference type="EMBL" id="KZ989870">
    <property type="protein sequence ID" value="RKP25132.1"/>
    <property type="molecule type" value="Genomic_DNA"/>
</dbReference>
<dbReference type="GO" id="GO:0005737">
    <property type="term" value="C:cytoplasm"/>
    <property type="evidence" value="ECO:0007669"/>
    <property type="project" value="UniProtKB-SubCell"/>
</dbReference>
<dbReference type="InterPro" id="IPR033709">
    <property type="entry name" value="Anticodon_Ile_ABEc"/>
</dbReference>
<comment type="catalytic activity">
    <reaction evidence="11">
        <text>tRNA(Ile) + L-isoleucine + ATP = L-isoleucyl-tRNA(Ile) + AMP + diphosphate</text>
        <dbReference type="Rhea" id="RHEA:11060"/>
        <dbReference type="Rhea" id="RHEA-COMP:9666"/>
        <dbReference type="Rhea" id="RHEA-COMP:9695"/>
        <dbReference type="ChEBI" id="CHEBI:30616"/>
        <dbReference type="ChEBI" id="CHEBI:33019"/>
        <dbReference type="ChEBI" id="CHEBI:58045"/>
        <dbReference type="ChEBI" id="CHEBI:78442"/>
        <dbReference type="ChEBI" id="CHEBI:78528"/>
        <dbReference type="ChEBI" id="CHEBI:456215"/>
        <dbReference type="EC" id="6.1.1.5"/>
    </reaction>
</comment>
<dbReference type="InterPro" id="IPR014729">
    <property type="entry name" value="Rossmann-like_a/b/a_fold"/>
</dbReference>
<keyword evidence="4" id="KW-0963">Cytoplasm</keyword>
<dbReference type="InterPro" id="IPR013155">
    <property type="entry name" value="M/V/L/I-tRNA-synth_anticd-bd"/>
</dbReference>
<feature type="domain" description="Methionyl/Valyl/Leucyl/Isoleucyl-tRNA synthetase anticodon-binding" evidence="16">
    <location>
        <begin position="700"/>
        <end position="854"/>
    </location>
</feature>
<dbReference type="InterPro" id="IPR002301">
    <property type="entry name" value="Ile-tRNA-ligase"/>
</dbReference>
<name>A0A4P9YZU7_9FUNG</name>
<dbReference type="PANTHER" id="PTHR42780">
    <property type="entry name" value="SOLEUCYL-TRNA SYNTHETASE"/>
    <property type="match status" value="1"/>
</dbReference>
<gene>
    <name evidence="17" type="ORF">SYNPS1DRAFT_33050</name>
</gene>
<dbReference type="Gene3D" id="3.90.740.10">
    <property type="entry name" value="Valyl/Leucyl/Isoleucyl-tRNA synthetase, editing domain"/>
    <property type="match status" value="1"/>
</dbReference>
<proteinExistence type="inferred from homology"/>
<dbReference type="InterPro" id="IPR009080">
    <property type="entry name" value="tRNAsynth_Ia_anticodon-bd"/>
</dbReference>
<keyword evidence="7 14" id="KW-0067">ATP-binding</keyword>
<evidence type="ECO:0000256" key="14">
    <source>
        <dbReference type="RuleBase" id="RU363035"/>
    </source>
</evidence>
<dbReference type="GO" id="GO:0006428">
    <property type="term" value="P:isoleucyl-tRNA aminoacylation"/>
    <property type="evidence" value="ECO:0007669"/>
    <property type="project" value="InterPro"/>
</dbReference>
<dbReference type="PANTHER" id="PTHR42780:SF1">
    <property type="entry name" value="ISOLEUCINE--TRNA LIGASE, CYTOPLASMIC"/>
    <property type="match status" value="1"/>
</dbReference>
<dbReference type="InterPro" id="IPR009008">
    <property type="entry name" value="Val/Leu/Ile-tRNA-synth_edit"/>
</dbReference>
<comment type="similarity">
    <text evidence="2 14">Belongs to the class-I aminoacyl-tRNA synthetase family.</text>
</comment>
<evidence type="ECO:0000313" key="18">
    <source>
        <dbReference type="Proteomes" id="UP000278143"/>
    </source>
</evidence>
<evidence type="ECO:0000256" key="13">
    <source>
        <dbReference type="ARBA" id="ARBA00072822"/>
    </source>
</evidence>
<dbReference type="NCBIfam" id="TIGR00392">
    <property type="entry name" value="ileS"/>
    <property type="match status" value="1"/>
</dbReference>
<evidence type="ECO:0000256" key="5">
    <source>
        <dbReference type="ARBA" id="ARBA00022598"/>
    </source>
</evidence>
<comment type="subcellular location">
    <subcellularLocation>
        <location evidence="1">Cytoplasm</location>
    </subcellularLocation>
</comment>
<dbReference type="HAMAP" id="MF_02003">
    <property type="entry name" value="Ile_tRNA_synth_type2"/>
    <property type="match status" value="1"/>
</dbReference>
<dbReference type="Gene3D" id="1.10.730.10">
    <property type="entry name" value="Isoleucyl-tRNA Synthetase, Domain 1"/>
    <property type="match status" value="1"/>
</dbReference>
<evidence type="ECO:0000256" key="10">
    <source>
        <dbReference type="ARBA" id="ARBA00032665"/>
    </source>
</evidence>
<sequence length="1081" mass="124533">MTSMDNEWVCTAPFSFPQEEEKVIEFWRSIDAFRTSLKLSEGRKPYTFYDGPPFATGLPHYGHILAGTIKDVVTRYAHQTGHYVERKFGWDCHGLPVEHEIDKQLGIKSKDDVMAMGIEKYNEECRAIVMRYSDEWKKTVERTGRWIDFDNAYKTLHTSFMESEWWAFKQLFDKGQVYRGFKVMPFSTGCSTPLANFEASQNYKDVSDPAVTIAFPMVSEPETAFLAWTTTPWTLPSNLGLCVHPEFDYVKIKDGETGKQFILLEARLDILYKNPAKADFQVLSRMKGAELAGIEYVPLFDYFAEEFKGRAFKVFADTYVTSDSGTGIVHNAPGFGEDDMRVCLANGVISADGHIPCPIDDAGRFVAPVTDYIGVYIKEADKLIQKHLKSAGRLIRQSQVVHSYPFCWRSNTPLIYRTVPSWFIRVSTIADQLLKTNSESRWVPDFVQEKRFANWLANARDWNVSRSRFWGTPIPLWVSEDFEEIVCVGSVQELEELSGEGPFPDIHRHKIDHVTIPSKTGRGVLRRIEDVFDCWFESGSMPYAQKHYPFENRELFEQTFPADFIAEGLDQTRGWFYTLLVLSTHLFGKSPFQNVIVNGLVLAADGKKMSKSLRNFPDPQLIIDKYGADALRLYLINSPVVRAEPLRFREDGVKDVISRVLLPWYNSFRFFLNQVQWLKQEHGVQFEYDPRKERSDNVMDRWILASCQSLIAFVRQEMAAYRLYTVTPELLKLIESLTNWYIRFNRRRLKGEQGVADGVAAMNTLFEVLFTLVKMMSPYTPFIAEHIYQQLKAYIPTSGDEDVRSVHFLPFPEARTEYFDTVIERQVARMQTVIELGRVIREKRNISLKTPLRELVVIHTDPEYQQDIRSLASYITEELNVRTLTVSDDEAKYGIKYKAQADYRVLGQKLKKDLVKVKNALPGLPSEQVKQFLTTHELLVDGIRLVEGDIQVVRFFESDDNRLETNTDKDVLILLDTLVDEELLLEGLAREVINRVQRLRKKSGLQPTDKVHTYYQLLHDEQDQLARVFSGKMELIVKTLKRALLPMAECAADVSAAEMIAEEEQEINDSKFILKLVRDTA</sequence>
<keyword evidence="8 14" id="KW-0648">Protein biosynthesis</keyword>
<organism evidence="17 18">
    <name type="scientific">Syncephalis pseudoplumigaleata</name>
    <dbReference type="NCBI Taxonomy" id="1712513"/>
    <lineage>
        <taxon>Eukaryota</taxon>
        <taxon>Fungi</taxon>
        <taxon>Fungi incertae sedis</taxon>
        <taxon>Zoopagomycota</taxon>
        <taxon>Zoopagomycotina</taxon>
        <taxon>Zoopagomycetes</taxon>
        <taxon>Zoopagales</taxon>
        <taxon>Piptocephalidaceae</taxon>
        <taxon>Syncephalis</taxon>
    </lineage>
</organism>
<evidence type="ECO:0000256" key="7">
    <source>
        <dbReference type="ARBA" id="ARBA00022840"/>
    </source>
</evidence>
<evidence type="ECO:0000256" key="2">
    <source>
        <dbReference type="ARBA" id="ARBA00005594"/>
    </source>
</evidence>
<evidence type="ECO:0000256" key="3">
    <source>
        <dbReference type="ARBA" id="ARBA00013165"/>
    </source>
</evidence>
<dbReference type="Proteomes" id="UP000278143">
    <property type="component" value="Unassembled WGS sequence"/>
</dbReference>
<dbReference type="SUPFAM" id="SSF50677">
    <property type="entry name" value="ValRS/IleRS/LeuRS editing domain"/>
    <property type="match status" value="1"/>
</dbReference>
<evidence type="ECO:0000256" key="8">
    <source>
        <dbReference type="ARBA" id="ARBA00022917"/>
    </source>
</evidence>
<dbReference type="FunFam" id="1.10.730.10:FF:000004">
    <property type="entry name" value="Isoleucyl-tRNA synthetase, cytoplasmic"/>
    <property type="match status" value="1"/>
</dbReference>
<evidence type="ECO:0000259" key="15">
    <source>
        <dbReference type="Pfam" id="PF00133"/>
    </source>
</evidence>
<dbReference type="Pfam" id="PF00133">
    <property type="entry name" value="tRNA-synt_1"/>
    <property type="match status" value="1"/>
</dbReference>
<dbReference type="EC" id="6.1.1.5" evidence="3"/>
<protein>
    <recommendedName>
        <fullName evidence="12">Isoleucine--tRNA ligase, cytoplasmic</fullName>
        <ecNumber evidence="3">6.1.1.5</ecNumber>
    </recommendedName>
    <alternativeName>
        <fullName evidence="10">Isoleucyl-tRNA synthetase</fullName>
    </alternativeName>
    <alternativeName>
        <fullName evidence="13">Probable isoleucine--tRNA ligase, cytoplasmic</fullName>
    </alternativeName>
</protein>
<evidence type="ECO:0000256" key="9">
    <source>
        <dbReference type="ARBA" id="ARBA00023146"/>
    </source>
</evidence>
<evidence type="ECO:0000256" key="12">
    <source>
        <dbReference type="ARBA" id="ARBA00069879"/>
    </source>
</evidence>
<evidence type="ECO:0000256" key="4">
    <source>
        <dbReference type="ARBA" id="ARBA00022490"/>
    </source>
</evidence>
<dbReference type="GO" id="GO:0002161">
    <property type="term" value="F:aminoacyl-tRNA deacylase activity"/>
    <property type="evidence" value="ECO:0007669"/>
    <property type="project" value="InterPro"/>
</dbReference>
<dbReference type="FunFam" id="3.40.50.620:FF:000050">
    <property type="entry name" value="Isoleucyl-tRNA synthetase,cytoplasmic"/>
    <property type="match status" value="1"/>
</dbReference>
<dbReference type="GO" id="GO:0005524">
    <property type="term" value="F:ATP binding"/>
    <property type="evidence" value="ECO:0007669"/>
    <property type="project" value="UniProtKB-KW"/>
</dbReference>
<dbReference type="GO" id="GO:0004822">
    <property type="term" value="F:isoleucine-tRNA ligase activity"/>
    <property type="evidence" value="ECO:0007669"/>
    <property type="project" value="UniProtKB-EC"/>
</dbReference>
<dbReference type="Pfam" id="PF08264">
    <property type="entry name" value="Anticodon_1"/>
    <property type="match status" value="1"/>
</dbReference>
<dbReference type="InterPro" id="IPR002300">
    <property type="entry name" value="aa-tRNA-synth_Ia"/>
</dbReference>
<dbReference type="CDD" id="cd07961">
    <property type="entry name" value="Anticodon_Ia_Ile_ABEc"/>
    <property type="match status" value="1"/>
</dbReference>
<dbReference type="CDD" id="cd00818">
    <property type="entry name" value="IleRS_core"/>
    <property type="match status" value="1"/>
</dbReference>
<keyword evidence="5 14" id="KW-0436">Ligase</keyword>
<evidence type="ECO:0000256" key="1">
    <source>
        <dbReference type="ARBA" id="ARBA00004496"/>
    </source>
</evidence>
<dbReference type="Gene3D" id="3.40.50.620">
    <property type="entry name" value="HUPs"/>
    <property type="match status" value="2"/>
</dbReference>
<accession>A0A4P9YZU7</accession>
<evidence type="ECO:0000256" key="6">
    <source>
        <dbReference type="ARBA" id="ARBA00022741"/>
    </source>
</evidence>
<dbReference type="Pfam" id="PF19302">
    <property type="entry name" value="DUF5915"/>
    <property type="match status" value="1"/>
</dbReference>
<keyword evidence="9 14" id="KW-0030">Aminoacyl-tRNA synthetase</keyword>
<dbReference type="InterPro" id="IPR001412">
    <property type="entry name" value="aa-tRNA-synth_I_CS"/>
</dbReference>